<dbReference type="EMBL" id="BGPR01099828">
    <property type="protein sequence ID" value="GBM53996.1"/>
    <property type="molecule type" value="Genomic_DNA"/>
</dbReference>
<sequence>MRYRKQKRFKVVEQNRFCTKRHLIRDSSLRNYKNVVHRAEPTYSDIYKSVSTFGQREFLLSIKIRDSGPKGPRFKSTHCHSGNYRRKYTQHIPSIPLIDGSTKITSIPSSAAFTRWQHNSYSNAALPIQSL</sequence>
<reference evidence="1 2" key="1">
    <citation type="journal article" date="2019" name="Sci. Rep.">
        <title>Orb-weaving spider Araneus ventricosus genome elucidates the spidroin gene catalogue.</title>
        <authorList>
            <person name="Kono N."/>
            <person name="Nakamura H."/>
            <person name="Ohtoshi R."/>
            <person name="Moran D.A.P."/>
            <person name="Shinohara A."/>
            <person name="Yoshida Y."/>
            <person name="Fujiwara M."/>
            <person name="Mori M."/>
            <person name="Tomita M."/>
            <person name="Arakawa K."/>
        </authorList>
    </citation>
    <scope>NUCLEOTIDE SEQUENCE [LARGE SCALE GENOMIC DNA]</scope>
</reference>
<gene>
    <name evidence="1" type="ORF">AVEN_70047_1</name>
</gene>
<evidence type="ECO:0000313" key="2">
    <source>
        <dbReference type="Proteomes" id="UP000499080"/>
    </source>
</evidence>
<keyword evidence="2" id="KW-1185">Reference proteome</keyword>
<comment type="caution">
    <text evidence="1">The sequence shown here is derived from an EMBL/GenBank/DDBJ whole genome shotgun (WGS) entry which is preliminary data.</text>
</comment>
<proteinExistence type="predicted"/>
<dbReference type="AlphaFoldDB" id="A0A4Y2GMH8"/>
<protein>
    <submittedName>
        <fullName evidence="1">Uncharacterized protein</fullName>
    </submittedName>
</protein>
<dbReference type="Proteomes" id="UP000499080">
    <property type="component" value="Unassembled WGS sequence"/>
</dbReference>
<evidence type="ECO:0000313" key="1">
    <source>
        <dbReference type="EMBL" id="GBM53996.1"/>
    </source>
</evidence>
<organism evidence="1 2">
    <name type="scientific">Araneus ventricosus</name>
    <name type="common">Orbweaver spider</name>
    <name type="synonym">Epeira ventricosa</name>
    <dbReference type="NCBI Taxonomy" id="182803"/>
    <lineage>
        <taxon>Eukaryota</taxon>
        <taxon>Metazoa</taxon>
        <taxon>Ecdysozoa</taxon>
        <taxon>Arthropoda</taxon>
        <taxon>Chelicerata</taxon>
        <taxon>Arachnida</taxon>
        <taxon>Araneae</taxon>
        <taxon>Araneomorphae</taxon>
        <taxon>Entelegynae</taxon>
        <taxon>Araneoidea</taxon>
        <taxon>Araneidae</taxon>
        <taxon>Araneus</taxon>
    </lineage>
</organism>
<accession>A0A4Y2GMH8</accession>
<name>A0A4Y2GMH8_ARAVE</name>